<organism evidence="4 5">
    <name type="scientific">Eublepharis macularius</name>
    <name type="common">Leopard gecko</name>
    <name type="synonym">Cyrtodactylus macularius</name>
    <dbReference type="NCBI Taxonomy" id="481883"/>
    <lineage>
        <taxon>Eukaryota</taxon>
        <taxon>Metazoa</taxon>
        <taxon>Chordata</taxon>
        <taxon>Craniata</taxon>
        <taxon>Vertebrata</taxon>
        <taxon>Euteleostomi</taxon>
        <taxon>Lepidosauria</taxon>
        <taxon>Squamata</taxon>
        <taxon>Bifurcata</taxon>
        <taxon>Gekkota</taxon>
        <taxon>Eublepharidae</taxon>
        <taxon>Eublepharinae</taxon>
        <taxon>Eublepharis</taxon>
    </lineage>
</organism>
<dbReference type="PANTHER" id="PTHR16830:SF1">
    <property type="entry name" value="FYN-BINDING PROTEIN 2"/>
    <property type="match status" value="1"/>
</dbReference>
<dbReference type="AlphaFoldDB" id="A0AA97L0N6"/>
<dbReference type="GO" id="GO:0005886">
    <property type="term" value="C:plasma membrane"/>
    <property type="evidence" value="ECO:0007669"/>
    <property type="project" value="InterPro"/>
</dbReference>
<dbReference type="SUPFAM" id="SSF50044">
    <property type="entry name" value="SH3-domain"/>
    <property type="match status" value="1"/>
</dbReference>
<dbReference type="Pfam" id="PF14603">
    <property type="entry name" value="hSH3"/>
    <property type="match status" value="1"/>
</dbReference>
<feature type="region of interest" description="Disordered" evidence="2">
    <location>
        <begin position="278"/>
        <end position="299"/>
    </location>
</feature>
<dbReference type="RefSeq" id="XP_054837935.1">
    <property type="nucleotide sequence ID" value="XM_054981960.1"/>
</dbReference>
<dbReference type="GO" id="GO:0072659">
    <property type="term" value="P:protein localization to plasma membrane"/>
    <property type="evidence" value="ECO:0007669"/>
    <property type="project" value="TreeGrafter"/>
</dbReference>
<accession>A0AA97L0N6</accession>
<dbReference type="PANTHER" id="PTHR16830">
    <property type="entry name" value="SH2 CONTAINING ADAPTOR PRAM-1 RELATED"/>
    <property type="match status" value="1"/>
</dbReference>
<feature type="region of interest" description="Disordered" evidence="2">
    <location>
        <begin position="36"/>
        <end position="79"/>
    </location>
</feature>
<evidence type="ECO:0000256" key="2">
    <source>
        <dbReference type="SAM" id="MobiDB-lite"/>
    </source>
</evidence>
<evidence type="ECO:0000259" key="3">
    <source>
        <dbReference type="Pfam" id="PF14603"/>
    </source>
</evidence>
<dbReference type="Gene3D" id="2.30.30.40">
    <property type="entry name" value="SH3 Domains"/>
    <property type="match status" value="1"/>
</dbReference>
<feature type="region of interest" description="Disordered" evidence="2">
    <location>
        <begin position="117"/>
        <end position="139"/>
    </location>
</feature>
<feature type="region of interest" description="Disordered" evidence="2">
    <location>
        <begin position="337"/>
        <end position="360"/>
    </location>
</feature>
<feature type="domain" description="Helically-extended SH3" evidence="3">
    <location>
        <begin position="643"/>
        <end position="710"/>
    </location>
</feature>
<dbReference type="CTD" id="199920"/>
<name>A0AA97L0N6_EUBMA</name>
<dbReference type="InterPro" id="IPR029294">
    <property type="entry name" value="hSH3"/>
</dbReference>
<evidence type="ECO:0000256" key="1">
    <source>
        <dbReference type="ARBA" id="ARBA00022553"/>
    </source>
</evidence>
<keyword evidence="1" id="KW-0597">Phosphoprotein</keyword>
<sequence length="714" mass="80655">MEMEGTGNFQALRAKFQNDSNFSNVLLRPTKKLPAEIISKQNTNGGCTTKPKPFRRAQVPDPEQKTEWSTSHKSETVQVQPVVLPRIRLRELSAVDKDEDKKSTDLLECFSAKTAPVTESPKQRPTSCLHSPEAPAQPSSFRDTLHIWENAVSHNDQKSSTIPTQSANKVASIIQLKNNPGTVTGEDTIKITANKQELVFSASNNPSHLHGEPAPFPTISPPVPPRGHTSLEKRAHETINVIDSIQHAYDPAMPNKVIQGTNEKDHYVKDCKLPKNKPLPSIVSLGPPPKKPPRPPKVDLSIFHKRLPDAVDDEYMTPECPETGEENTYEETVSYLKQQENSSSSNVAQETTHSSSTGKMKNIKGHFLTAACSSEKEDELERRAVWNNESSNQQAAKFIFKIGDDGEILAKTRLKGESFDGKNVLQKGTPQTFSERFLEKDRNFSDGYVCLEALKVKEEQAAQDPRAPSPVQALEELYDDVEGIEREFQALDTLSSFTSDSVPDSIYEETYEDVQSGDYKSTKSDNDKVEKLKKIGKFFKKEKFKMKNSQLKENICNLSSSVPNLDVMTQENMVYDDVNMEDNDIKEKNEMHKNWKSRFLVSKEKDRRRSSEDAEILSSRNLFKVKKYNVGKHSKMLKEEQLFRERFMYTKEITVINTAVAHCSNTLTKRKLDLRITAGEQLEVIDIAEGNQLICRNSEGTYGYVLLEHLNFSH</sequence>
<dbReference type="GeneID" id="129331416"/>
<keyword evidence="4" id="KW-1185">Reference proteome</keyword>
<evidence type="ECO:0000313" key="5">
    <source>
        <dbReference type="RefSeq" id="XP_054837935.1"/>
    </source>
</evidence>
<reference evidence="5" key="1">
    <citation type="submission" date="2025-08" db="UniProtKB">
        <authorList>
            <consortium name="RefSeq"/>
        </authorList>
    </citation>
    <scope>IDENTIFICATION</scope>
    <source>
        <tissue evidence="5">Blood</tissue>
    </source>
</reference>
<dbReference type="KEGG" id="emc:129331416"/>
<gene>
    <name evidence="5" type="primary">FYB2</name>
</gene>
<dbReference type="InterPro" id="IPR043443">
    <property type="entry name" value="FYB1/2-like"/>
</dbReference>
<dbReference type="GO" id="GO:0050852">
    <property type="term" value="P:T cell receptor signaling pathway"/>
    <property type="evidence" value="ECO:0007669"/>
    <property type="project" value="TreeGrafter"/>
</dbReference>
<protein>
    <submittedName>
        <fullName evidence="5">FYN-binding protein 2</fullName>
    </submittedName>
</protein>
<evidence type="ECO:0000313" key="4">
    <source>
        <dbReference type="Proteomes" id="UP001190640"/>
    </source>
</evidence>
<feature type="compositionally biased region" description="Polar residues" evidence="2">
    <location>
        <begin position="337"/>
        <end position="359"/>
    </location>
</feature>
<feature type="compositionally biased region" description="Basic and acidic residues" evidence="2">
    <location>
        <begin position="62"/>
        <end position="75"/>
    </location>
</feature>
<dbReference type="InterPro" id="IPR036028">
    <property type="entry name" value="SH3-like_dom_sf"/>
</dbReference>
<dbReference type="Proteomes" id="UP001190640">
    <property type="component" value="Chromosome 5"/>
</dbReference>
<dbReference type="GO" id="GO:0007229">
    <property type="term" value="P:integrin-mediated signaling pathway"/>
    <property type="evidence" value="ECO:0007669"/>
    <property type="project" value="InterPro"/>
</dbReference>
<proteinExistence type="predicted"/>